<keyword evidence="3" id="KW-1185">Reference proteome</keyword>
<evidence type="ECO:0000313" key="2">
    <source>
        <dbReference type="EMBL" id="GJE28584.1"/>
    </source>
</evidence>
<dbReference type="Pfam" id="PF04577">
    <property type="entry name" value="Glyco_transf_61"/>
    <property type="match status" value="1"/>
</dbReference>
<proteinExistence type="predicted"/>
<sequence length="456" mass="52035">MIYAKNGNLFGPRTPSVLVDDLLETPLYFFAAHFKCVYVVSSIEGDKVFFADGRSFTRAAVMEINPILVHENGQRLFLNGPIEDDIPHHFILTNDYDGSLLIGQEIATDYPVLFESLEKERIYDTTALRVETGLHGDGDYVIRTNHGLFFTFENAILYDPSRPLQKNNAPILPSCTPSGPGDDPFNNLGRTKIRIIEDTVMYLCNPWSSNYNVFLHEYCPASFFGENYVNNLKYYIANIEWQRELMELMGVPSEHIIKDDNETAVVFRRVIIPLRFSNLSYIGKQLVDTYKKLRQTLREAAKPVEAKTGNLFLGRRQMMGNTGNNRFMTNADQVLDLIRDFGVKPVYAEDCPHIPQKYAQLSHADLIITEIGANVCNICLSESPKAIILIASPGWWIIKYYWKYLMQTIHPNARVILFEDCSVEDNHQSDDTFNKPFRVNVETLRGVLTSVIFGQT</sequence>
<name>A0ABQ4TDJ2_METOR</name>
<reference evidence="2" key="1">
    <citation type="journal article" date="2021" name="Front. Microbiol.">
        <title>Comprehensive Comparative Genomics and Phenotyping of Methylobacterium Species.</title>
        <authorList>
            <person name="Alessa O."/>
            <person name="Ogura Y."/>
            <person name="Fujitani Y."/>
            <person name="Takami H."/>
            <person name="Hayashi T."/>
            <person name="Sahin N."/>
            <person name="Tani A."/>
        </authorList>
    </citation>
    <scope>NUCLEOTIDE SEQUENCE</scope>
    <source>
        <strain evidence="2">NBRC 15689</strain>
    </source>
</reference>
<organism evidence="2 3">
    <name type="scientific">Methylobacterium organophilum</name>
    <dbReference type="NCBI Taxonomy" id="410"/>
    <lineage>
        <taxon>Bacteria</taxon>
        <taxon>Pseudomonadati</taxon>
        <taxon>Pseudomonadota</taxon>
        <taxon>Alphaproteobacteria</taxon>
        <taxon>Hyphomicrobiales</taxon>
        <taxon>Methylobacteriaceae</taxon>
        <taxon>Methylobacterium</taxon>
    </lineage>
</organism>
<evidence type="ECO:0000313" key="3">
    <source>
        <dbReference type="Proteomes" id="UP001055156"/>
    </source>
</evidence>
<protein>
    <recommendedName>
        <fullName evidence="1">Glycosyltransferase 61 catalytic domain-containing protein</fullName>
    </recommendedName>
</protein>
<dbReference type="Proteomes" id="UP001055156">
    <property type="component" value="Unassembled WGS sequence"/>
</dbReference>
<dbReference type="RefSeq" id="WP_238312525.1">
    <property type="nucleotide sequence ID" value="NZ_BPQV01000010.1"/>
</dbReference>
<evidence type="ECO:0000259" key="1">
    <source>
        <dbReference type="Pfam" id="PF04577"/>
    </source>
</evidence>
<gene>
    <name evidence="2" type="ORF">LKMONMHP_3456</name>
</gene>
<dbReference type="InterPro" id="IPR049625">
    <property type="entry name" value="Glyco_transf_61_cat"/>
</dbReference>
<dbReference type="EMBL" id="BPQV01000010">
    <property type="protein sequence ID" value="GJE28584.1"/>
    <property type="molecule type" value="Genomic_DNA"/>
</dbReference>
<accession>A0ABQ4TDJ2</accession>
<feature type="domain" description="Glycosyltransferase 61 catalytic" evidence="1">
    <location>
        <begin position="245"/>
        <end position="382"/>
    </location>
</feature>
<comment type="caution">
    <text evidence="2">The sequence shown here is derived from an EMBL/GenBank/DDBJ whole genome shotgun (WGS) entry which is preliminary data.</text>
</comment>
<reference evidence="2" key="2">
    <citation type="submission" date="2021-08" db="EMBL/GenBank/DDBJ databases">
        <authorList>
            <person name="Tani A."/>
            <person name="Ola A."/>
            <person name="Ogura Y."/>
            <person name="Katsura K."/>
            <person name="Hayashi T."/>
        </authorList>
    </citation>
    <scope>NUCLEOTIDE SEQUENCE</scope>
    <source>
        <strain evidence="2">NBRC 15689</strain>
    </source>
</reference>